<protein>
    <submittedName>
        <fullName evidence="1">Predicted protein</fullName>
    </submittedName>
</protein>
<dbReference type="EMBL" id="GG738874">
    <property type="protein sequence ID" value="EFC43357.1"/>
    <property type="molecule type" value="Genomic_DNA"/>
</dbReference>
<dbReference type="Proteomes" id="UP000006671">
    <property type="component" value="Unassembled WGS sequence"/>
</dbReference>
<name>D2VIH2_NAEGR</name>
<evidence type="ECO:0000313" key="1">
    <source>
        <dbReference type="EMBL" id="EFC43357.1"/>
    </source>
</evidence>
<evidence type="ECO:0000313" key="2">
    <source>
        <dbReference type="Proteomes" id="UP000006671"/>
    </source>
</evidence>
<accession>D2VIH2</accession>
<gene>
    <name evidence="1" type="ORF">NAEGRDRAFT_68681</name>
</gene>
<dbReference type="GeneID" id="8852145"/>
<dbReference type="InParanoid" id="D2VIH2"/>
<sequence length="220" mass="26336">MVKKILAQYDYKRCLSKLVNTKVKVMKLSKKDARSDDVNLSPQELNGIKKSFQNMFTQLKGIMTRILECKLTDEENRLFFLGERLDRIMLPKVLLEEEEEDEEDTDVYFEEYFEIVRPIDCPKHAVTQVDKHVFAERKIYVNNRQHKLYFCNCGVSYVINEQPYYYFVVPDLKKDGKQKVLYDIEDEECGFTFVKRGIWKQGDYDIQDWIIPFEYKKSKD</sequence>
<keyword evidence="2" id="KW-1185">Reference proteome</keyword>
<proteinExistence type="predicted"/>
<reference evidence="1 2" key="1">
    <citation type="journal article" date="2010" name="Cell">
        <title>The genome of Naegleria gruberi illuminates early eukaryotic versatility.</title>
        <authorList>
            <person name="Fritz-Laylin L.K."/>
            <person name="Prochnik S.E."/>
            <person name="Ginger M.L."/>
            <person name="Dacks J.B."/>
            <person name="Carpenter M.L."/>
            <person name="Field M.C."/>
            <person name="Kuo A."/>
            <person name="Paredez A."/>
            <person name="Chapman J."/>
            <person name="Pham J."/>
            <person name="Shu S."/>
            <person name="Neupane R."/>
            <person name="Cipriano M."/>
            <person name="Mancuso J."/>
            <person name="Tu H."/>
            <person name="Salamov A."/>
            <person name="Lindquist E."/>
            <person name="Shapiro H."/>
            <person name="Lucas S."/>
            <person name="Grigoriev I.V."/>
            <person name="Cande W.Z."/>
            <person name="Fulton C."/>
            <person name="Rokhsar D.S."/>
            <person name="Dawson S.C."/>
        </authorList>
    </citation>
    <scope>NUCLEOTIDE SEQUENCE [LARGE SCALE GENOMIC DNA]</scope>
    <source>
        <strain evidence="1 2">NEG-M</strain>
    </source>
</reference>
<dbReference type="VEuPathDB" id="AmoebaDB:NAEGRDRAFT_68681"/>
<dbReference type="RefSeq" id="XP_002676101.1">
    <property type="nucleotide sequence ID" value="XM_002676055.1"/>
</dbReference>
<dbReference type="KEGG" id="ngr:NAEGRDRAFT_68681"/>
<organism evidence="2">
    <name type="scientific">Naegleria gruberi</name>
    <name type="common">Amoeba</name>
    <dbReference type="NCBI Taxonomy" id="5762"/>
    <lineage>
        <taxon>Eukaryota</taxon>
        <taxon>Discoba</taxon>
        <taxon>Heterolobosea</taxon>
        <taxon>Tetramitia</taxon>
        <taxon>Eutetramitia</taxon>
        <taxon>Vahlkampfiidae</taxon>
        <taxon>Naegleria</taxon>
    </lineage>
</organism>
<dbReference type="AlphaFoldDB" id="D2VIH2"/>